<dbReference type="EMBL" id="BARS01050746">
    <property type="protein sequence ID" value="GAG51107.1"/>
    <property type="molecule type" value="Genomic_DNA"/>
</dbReference>
<evidence type="ECO:0000313" key="1">
    <source>
        <dbReference type="EMBL" id="GAG51107.1"/>
    </source>
</evidence>
<proteinExistence type="predicted"/>
<dbReference type="InterPro" id="IPR015943">
    <property type="entry name" value="WD40/YVTN_repeat-like_dom_sf"/>
</dbReference>
<dbReference type="Gene3D" id="2.130.10.10">
    <property type="entry name" value="YVTN repeat-like/Quinoprotein amine dehydrogenase"/>
    <property type="match status" value="1"/>
</dbReference>
<gene>
    <name evidence="1" type="ORF">S01H1_75702</name>
</gene>
<organism evidence="1">
    <name type="scientific">marine sediment metagenome</name>
    <dbReference type="NCBI Taxonomy" id="412755"/>
    <lineage>
        <taxon>unclassified sequences</taxon>
        <taxon>metagenomes</taxon>
        <taxon>ecological metagenomes</taxon>
    </lineage>
</organism>
<dbReference type="AlphaFoldDB" id="X0YX20"/>
<feature type="non-terminal residue" evidence="1">
    <location>
        <position position="238"/>
    </location>
</feature>
<reference evidence="1" key="1">
    <citation type="journal article" date="2014" name="Front. Microbiol.">
        <title>High frequency of phylogenetically diverse reductive dehalogenase-homologous genes in deep subseafloor sedimentary metagenomes.</title>
        <authorList>
            <person name="Kawai M."/>
            <person name="Futagami T."/>
            <person name="Toyoda A."/>
            <person name="Takaki Y."/>
            <person name="Nishi S."/>
            <person name="Hori S."/>
            <person name="Arai W."/>
            <person name="Tsubouchi T."/>
            <person name="Morono Y."/>
            <person name="Uchiyama I."/>
            <person name="Ito T."/>
            <person name="Fujiyama A."/>
            <person name="Inagaki F."/>
            <person name="Takami H."/>
        </authorList>
    </citation>
    <scope>NUCLEOTIDE SEQUENCE</scope>
    <source>
        <strain evidence="1">Expedition CK06-06</strain>
    </source>
</reference>
<sequence length="238" mass="26248">GTRIYVAKGGAERIHLADNVADAVVAVGTAPPREEALRVLRPDGKALLGGAAITKPWPDGVDDWSHHYHGPDNNSQTKDRLARAPYLTQFIAEPRYAPAPQAAVASGGRLFMAFGNVAWHEREEPWMNTLVGVNGFNGTMLWRRPLRQGHMVDRCTMIATPQTLYLGGATSCQRLDAVTGKVTDEITVPRNLTDGPFWKWMALEDGVLYALVGRTEKQDADAKWRRRGHGWPWGGISQ</sequence>
<comment type="caution">
    <text evidence="1">The sequence shown here is derived from an EMBL/GenBank/DDBJ whole genome shotgun (WGS) entry which is preliminary data.</text>
</comment>
<feature type="non-terminal residue" evidence="1">
    <location>
        <position position="1"/>
    </location>
</feature>
<name>X0YX20_9ZZZZ</name>
<dbReference type="InterPro" id="IPR029063">
    <property type="entry name" value="SAM-dependent_MTases_sf"/>
</dbReference>
<dbReference type="SUPFAM" id="SSF53335">
    <property type="entry name" value="S-adenosyl-L-methionine-dependent methyltransferases"/>
    <property type="match status" value="1"/>
</dbReference>
<protein>
    <submittedName>
        <fullName evidence="1">Uncharacterized protein</fullName>
    </submittedName>
</protein>
<accession>X0YX20</accession>